<protein>
    <recommendedName>
        <fullName evidence="8">OTU domain-containing protein</fullName>
    </recommendedName>
</protein>
<dbReference type="EMBL" id="QXFT01002134">
    <property type="protein sequence ID" value="KAE9303333.1"/>
    <property type="molecule type" value="Genomic_DNA"/>
</dbReference>
<comment type="caution">
    <text evidence="4">The sequence shown here is derived from an EMBL/GenBank/DDBJ whole genome shotgun (WGS) entry which is preliminary data.</text>
</comment>
<feature type="compositionally biased region" description="Basic and acidic residues" evidence="1">
    <location>
        <begin position="68"/>
        <end position="81"/>
    </location>
</feature>
<evidence type="ECO:0000313" key="3">
    <source>
        <dbReference type="EMBL" id="KAE8999691.1"/>
    </source>
</evidence>
<evidence type="ECO:0000313" key="4">
    <source>
        <dbReference type="EMBL" id="KAE9303333.1"/>
    </source>
</evidence>
<dbReference type="EMBL" id="QXFV01002108">
    <property type="protein sequence ID" value="KAE8992751.1"/>
    <property type="molecule type" value="Genomic_DNA"/>
</dbReference>
<dbReference type="Proteomes" id="UP000435112">
    <property type="component" value="Unassembled WGS sequence"/>
</dbReference>
<feature type="compositionally biased region" description="Low complexity" evidence="1">
    <location>
        <begin position="92"/>
        <end position="101"/>
    </location>
</feature>
<feature type="compositionally biased region" description="Polar residues" evidence="1">
    <location>
        <begin position="235"/>
        <end position="244"/>
    </location>
</feature>
<sequence length="741" mass="80826">MSPKRGASTQEGAKLSLPQEWGQNIKREASSQVAAATEAQGEPTTETTERNLEQSSVVQESQEGRTAGTEKEDHERMDTHAGEATTIGGQGQVFDQGVDVQMSEEPEFGIPEPNLESDASSESLEDADMTDMEAKERSEREITTPVAVETGTKRQHKKAAANTLRGRSPTVRIRPQYKGNATLQAEAEISSQEVGTTMTSEQGQQVAEQNSSSQLDPGPSTGHAGGIRSGHDAKQTNGQSSVSVTKAEDNGGIPERGKTTRQQFIHQYMQATSGNVNEGEEENPRERKTEAGTAEQPDANQPEATQEEECCITRVNPSTDAGAPLSAWLSTLGGKVVNIAANGHCGWLAFYAALFNVEEGLDPVSKEVADSANLLKKQVLNAMIANIMDEVKLHPQDLQAELRASGCHKAAAGTHEEQVCAIVNHYVAQRDKSVRAHVPMHFWIRPAHIKAMAQHARETIYVLDVQSDGQARMQAYEFHEVEAPPDMKIETGTVCPVPTEQALGLLRDLVAARITPPVMVLRWNDTGNHFQAVNYQAKEHEHYATNIAALSQKRNEILIEHGWKALDAIEYDEDKTGRAAAQTIKAVRRAAKEVMKATELHTGAESGAKDWSPDSAMELGSVPSNGHERSNAGAQRLFMNQSSREEDQPTQTKEGRQDVLREAEEVRSTELSQSRTEEAQRDATQGIWKGQPAENRQGQSNRELKPLRQHNISGKTTEGQHAQMTMTTSEGAEAEGRPGSL</sequence>
<dbReference type="OrthoDB" id="127152at2759"/>
<feature type="region of interest" description="Disordered" evidence="1">
    <location>
        <begin position="1"/>
        <end position="257"/>
    </location>
</feature>
<name>A0A6A4D917_9STRA</name>
<reference evidence="4 6" key="1">
    <citation type="submission" date="2018-08" db="EMBL/GenBank/DDBJ databases">
        <title>Genomic investigation of the strawberry pathogen Phytophthora fragariae indicates pathogenicity is determined by transcriptional variation in three key races.</title>
        <authorList>
            <person name="Adams T.M."/>
            <person name="Armitage A.D."/>
            <person name="Sobczyk M.K."/>
            <person name="Bates H.J."/>
            <person name="Dunwell J.M."/>
            <person name="Nellist C.F."/>
            <person name="Harrison R.J."/>
        </authorList>
    </citation>
    <scope>NUCLEOTIDE SEQUENCE [LARGE SCALE GENOMIC DNA]</scope>
    <source>
        <strain evidence="2 5">SCRP249</strain>
        <strain evidence="3 7">SCRP324</strain>
        <strain evidence="4 6">SCRP333</strain>
    </source>
</reference>
<feature type="region of interest" description="Disordered" evidence="1">
    <location>
        <begin position="271"/>
        <end position="308"/>
    </location>
</feature>
<feature type="compositionally biased region" description="Polar residues" evidence="1">
    <location>
        <begin position="179"/>
        <end position="215"/>
    </location>
</feature>
<feature type="region of interest" description="Disordered" evidence="1">
    <location>
        <begin position="598"/>
        <end position="741"/>
    </location>
</feature>
<feature type="compositionally biased region" description="Basic and acidic residues" evidence="1">
    <location>
        <begin position="132"/>
        <end position="142"/>
    </location>
</feature>
<evidence type="ECO:0000313" key="6">
    <source>
        <dbReference type="Proteomes" id="UP000434957"/>
    </source>
</evidence>
<evidence type="ECO:0000313" key="7">
    <source>
        <dbReference type="Proteomes" id="UP000435112"/>
    </source>
</evidence>
<proteinExistence type="predicted"/>
<dbReference type="Proteomes" id="UP000429607">
    <property type="component" value="Unassembled WGS sequence"/>
</dbReference>
<evidence type="ECO:0008006" key="8">
    <source>
        <dbReference type="Google" id="ProtNLM"/>
    </source>
</evidence>
<evidence type="ECO:0000313" key="5">
    <source>
        <dbReference type="Proteomes" id="UP000429607"/>
    </source>
</evidence>
<evidence type="ECO:0000313" key="2">
    <source>
        <dbReference type="EMBL" id="KAE8992751.1"/>
    </source>
</evidence>
<dbReference type="EMBL" id="QXFU01001568">
    <property type="protein sequence ID" value="KAE8999691.1"/>
    <property type="molecule type" value="Genomic_DNA"/>
</dbReference>
<feature type="compositionally biased region" description="Polar residues" evidence="1">
    <location>
        <begin position="710"/>
        <end position="730"/>
    </location>
</feature>
<organism evidence="4 6">
    <name type="scientific">Phytophthora rubi</name>
    <dbReference type="NCBI Taxonomy" id="129364"/>
    <lineage>
        <taxon>Eukaryota</taxon>
        <taxon>Sar</taxon>
        <taxon>Stramenopiles</taxon>
        <taxon>Oomycota</taxon>
        <taxon>Peronosporomycetes</taxon>
        <taxon>Peronosporales</taxon>
        <taxon>Peronosporaceae</taxon>
        <taxon>Phytophthora</taxon>
    </lineage>
</organism>
<evidence type="ECO:0000256" key="1">
    <source>
        <dbReference type="SAM" id="MobiDB-lite"/>
    </source>
</evidence>
<feature type="compositionally biased region" description="Basic and acidic residues" evidence="1">
    <location>
        <begin position="643"/>
        <end position="668"/>
    </location>
</feature>
<gene>
    <name evidence="2" type="ORF">PR001_g20857</name>
    <name evidence="3" type="ORF">PR002_g18387</name>
    <name evidence="4" type="ORF">PR003_g22036</name>
</gene>
<accession>A0A6A4D917</accession>
<dbReference type="AlphaFoldDB" id="A0A6A4D917"/>
<dbReference type="Proteomes" id="UP000434957">
    <property type="component" value="Unassembled WGS sequence"/>
</dbReference>
<keyword evidence="6" id="KW-1185">Reference proteome</keyword>